<dbReference type="EC" id="3.1.1.31" evidence="4"/>
<feature type="signal peptide" evidence="3">
    <location>
        <begin position="1"/>
        <end position="24"/>
    </location>
</feature>
<evidence type="ECO:0000313" key="5">
    <source>
        <dbReference type="Proteomes" id="UP000318053"/>
    </source>
</evidence>
<sequence precursor="true">MIRIRSLAFVPAVCFPLVASLASAETVDVWFGTTTPRRGESRGIYHSSFDTETGKLTRPTLAAQCDGPGFLELHPDGKTLYATGKPGSADGPRDAVSAFRVSGDAGTRELEFIAAAGTGDGGAAHVSTDHAGKVLLSAQYGGGSTSLYRLAADGSIGALAEVKEHADLLPKVGSGVVEGRQNASHAHWTGTSPDDRFAFVPDLGMDRVVIWKLDADKPSLTHHGFGVCPPGGGPRHMKFGTDGSKIYVLNELALSITVFDYDTEKGEMTPVQTIPTLSDEIKAKENFNSASEIRVHPSGRFVYAANRGHDSISVFQVDDTGKLEAVEVESIRGGWPRNFNIDPSGKWLIAAGRDSNTATVFAIDAETGELTFTRQTQSVPTPICVLFAK</sequence>
<dbReference type="Gene3D" id="2.130.10.10">
    <property type="entry name" value="YVTN repeat-like/Quinoprotein amine dehydrogenase"/>
    <property type="match status" value="1"/>
</dbReference>
<evidence type="ECO:0000256" key="1">
    <source>
        <dbReference type="ARBA" id="ARBA00005564"/>
    </source>
</evidence>
<keyword evidence="3" id="KW-0732">Signal</keyword>
<gene>
    <name evidence="4" type="primary">pgl_3</name>
    <name evidence="4" type="ORF">CA85_47300</name>
</gene>
<comment type="similarity">
    <text evidence="1">Belongs to the cycloisomerase 2 family.</text>
</comment>
<organism evidence="4 5">
    <name type="scientific">Allorhodopirellula solitaria</name>
    <dbReference type="NCBI Taxonomy" id="2527987"/>
    <lineage>
        <taxon>Bacteria</taxon>
        <taxon>Pseudomonadati</taxon>
        <taxon>Planctomycetota</taxon>
        <taxon>Planctomycetia</taxon>
        <taxon>Pirellulales</taxon>
        <taxon>Pirellulaceae</taxon>
        <taxon>Allorhodopirellula</taxon>
    </lineage>
</organism>
<dbReference type="InterPro" id="IPR011048">
    <property type="entry name" value="Haem_d1_sf"/>
</dbReference>
<keyword evidence="2" id="KW-0313">Glucose metabolism</keyword>
<dbReference type="InterPro" id="IPR015943">
    <property type="entry name" value="WD40/YVTN_repeat-like_dom_sf"/>
</dbReference>
<feature type="chain" id="PRO_5022717858" evidence="3">
    <location>
        <begin position="25"/>
        <end position="389"/>
    </location>
</feature>
<dbReference type="GO" id="GO:0006006">
    <property type="term" value="P:glucose metabolic process"/>
    <property type="evidence" value="ECO:0007669"/>
    <property type="project" value="UniProtKB-KW"/>
</dbReference>
<dbReference type="GO" id="GO:0017057">
    <property type="term" value="F:6-phosphogluconolactonase activity"/>
    <property type="evidence" value="ECO:0007669"/>
    <property type="project" value="UniProtKB-EC"/>
</dbReference>
<dbReference type="PANTHER" id="PTHR30344">
    <property type="entry name" value="6-PHOSPHOGLUCONOLACTONASE-RELATED"/>
    <property type="match status" value="1"/>
</dbReference>
<evidence type="ECO:0000313" key="4">
    <source>
        <dbReference type="EMBL" id="TWT55918.1"/>
    </source>
</evidence>
<dbReference type="Proteomes" id="UP000318053">
    <property type="component" value="Unassembled WGS sequence"/>
</dbReference>
<evidence type="ECO:0000256" key="3">
    <source>
        <dbReference type="SAM" id="SignalP"/>
    </source>
</evidence>
<dbReference type="Pfam" id="PF10282">
    <property type="entry name" value="Lactonase"/>
    <property type="match status" value="1"/>
</dbReference>
<dbReference type="OrthoDB" id="9790815at2"/>
<keyword evidence="4" id="KW-0378">Hydrolase</keyword>
<dbReference type="EMBL" id="SJPK01000020">
    <property type="protein sequence ID" value="TWT55918.1"/>
    <property type="molecule type" value="Genomic_DNA"/>
</dbReference>
<evidence type="ECO:0000256" key="2">
    <source>
        <dbReference type="ARBA" id="ARBA00022526"/>
    </source>
</evidence>
<dbReference type="InterPro" id="IPR050282">
    <property type="entry name" value="Cycloisomerase_2"/>
</dbReference>
<dbReference type="SUPFAM" id="SSF51004">
    <property type="entry name" value="C-terminal (heme d1) domain of cytochrome cd1-nitrite reductase"/>
    <property type="match status" value="1"/>
</dbReference>
<keyword evidence="2" id="KW-0119">Carbohydrate metabolism</keyword>
<dbReference type="FunFam" id="2.130.10.10:FF:000306">
    <property type="entry name" value="3-carboxymuconate cyclase"/>
    <property type="match status" value="1"/>
</dbReference>
<dbReference type="InterPro" id="IPR019405">
    <property type="entry name" value="Lactonase_7-beta_prop"/>
</dbReference>
<proteinExistence type="inferred from homology"/>
<dbReference type="GO" id="GO:0005829">
    <property type="term" value="C:cytosol"/>
    <property type="evidence" value="ECO:0007669"/>
    <property type="project" value="TreeGrafter"/>
</dbReference>
<accession>A0A5C5WZ68</accession>
<dbReference type="RefSeq" id="WP_146393538.1">
    <property type="nucleotide sequence ID" value="NZ_SJPK01000020.1"/>
</dbReference>
<reference evidence="4 5" key="1">
    <citation type="submission" date="2019-02" db="EMBL/GenBank/DDBJ databases">
        <title>Deep-cultivation of Planctomycetes and their phenomic and genomic characterization uncovers novel biology.</title>
        <authorList>
            <person name="Wiegand S."/>
            <person name="Jogler M."/>
            <person name="Boedeker C."/>
            <person name="Pinto D."/>
            <person name="Vollmers J."/>
            <person name="Rivas-Marin E."/>
            <person name="Kohn T."/>
            <person name="Peeters S.H."/>
            <person name="Heuer A."/>
            <person name="Rast P."/>
            <person name="Oberbeckmann S."/>
            <person name="Bunk B."/>
            <person name="Jeske O."/>
            <person name="Meyerdierks A."/>
            <person name="Storesund J.E."/>
            <person name="Kallscheuer N."/>
            <person name="Luecker S."/>
            <person name="Lage O.M."/>
            <person name="Pohl T."/>
            <person name="Merkel B.J."/>
            <person name="Hornburger P."/>
            <person name="Mueller R.-W."/>
            <person name="Bruemmer F."/>
            <person name="Labrenz M."/>
            <person name="Spormann A.M."/>
            <person name="Op Den Camp H."/>
            <person name="Overmann J."/>
            <person name="Amann R."/>
            <person name="Jetten M.S.M."/>
            <person name="Mascher T."/>
            <person name="Medema M.H."/>
            <person name="Devos D.P."/>
            <person name="Kaster A.-K."/>
            <person name="Ovreas L."/>
            <person name="Rohde M."/>
            <person name="Galperin M.Y."/>
            <person name="Jogler C."/>
        </authorList>
    </citation>
    <scope>NUCLEOTIDE SEQUENCE [LARGE SCALE GENOMIC DNA]</scope>
    <source>
        <strain evidence="4 5">CA85</strain>
    </source>
</reference>
<name>A0A5C5WZ68_9BACT</name>
<dbReference type="PANTHER" id="PTHR30344:SF1">
    <property type="entry name" value="6-PHOSPHOGLUCONOLACTONASE"/>
    <property type="match status" value="1"/>
</dbReference>
<protein>
    <submittedName>
        <fullName evidence="4">6-phosphogluconolactonase</fullName>
        <ecNumber evidence="4">3.1.1.31</ecNumber>
    </submittedName>
</protein>
<dbReference type="AlphaFoldDB" id="A0A5C5WZ68"/>
<comment type="caution">
    <text evidence="4">The sequence shown here is derived from an EMBL/GenBank/DDBJ whole genome shotgun (WGS) entry which is preliminary data.</text>
</comment>
<keyword evidence="5" id="KW-1185">Reference proteome</keyword>